<keyword evidence="2" id="KW-1133">Transmembrane helix</keyword>
<dbReference type="RefSeq" id="WP_139637677.1">
    <property type="nucleotide sequence ID" value="NZ_CP045572.1"/>
</dbReference>
<evidence type="ECO:0000313" key="4">
    <source>
        <dbReference type="Proteomes" id="UP000312512"/>
    </source>
</evidence>
<proteinExistence type="predicted"/>
<feature type="region of interest" description="Disordered" evidence="1">
    <location>
        <begin position="266"/>
        <end position="305"/>
    </location>
</feature>
<name>A0A5C4V4T9_9ACTN</name>
<feature type="compositionally biased region" description="Basic residues" evidence="1">
    <location>
        <begin position="133"/>
        <end position="148"/>
    </location>
</feature>
<feature type="compositionally biased region" description="Basic and acidic residues" evidence="1">
    <location>
        <begin position="269"/>
        <end position="280"/>
    </location>
</feature>
<feature type="region of interest" description="Disordered" evidence="1">
    <location>
        <begin position="1"/>
        <end position="24"/>
    </location>
</feature>
<feature type="transmembrane region" description="Helical" evidence="2">
    <location>
        <begin position="84"/>
        <end position="107"/>
    </location>
</feature>
<comment type="caution">
    <text evidence="3">The sequence shown here is derived from an EMBL/GenBank/DDBJ whole genome shotgun (WGS) entry which is preliminary data.</text>
</comment>
<organism evidence="3 4">
    <name type="scientific">Nonomuraea phyllanthi</name>
    <dbReference type="NCBI Taxonomy" id="2219224"/>
    <lineage>
        <taxon>Bacteria</taxon>
        <taxon>Bacillati</taxon>
        <taxon>Actinomycetota</taxon>
        <taxon>Actinomycetes</taxon>
        <taxon>Streptosporangiales</taxon>
        <taxon>Streptosporangiaceae</taxon>
        <taxon>Nonomuraea</taxon>
    </lineage>
</organism>
<evidence type="ECO:0000256" key="2">
    <source>
        <dbReference type="SAM" id="Phobius"/>
    </source>
</evidence>
<keyword evidence="2" id="KW-0812">Transmembrane</keyword>
<sequence length="305" mass="30190">MKSPASLAPPPGVSHPGRRPGGGVLRHACAGAGSSALPSGAGRRPAGNGRSALFVPCQGLVAVLVPLAPALPHPPGTVRHVPDLIGAVLLAGAVAAGVLAISWGSAWGRLSLRPPGRAGTSAEPPARSSLTSWRRRTGGPGRRHRRRGGSPWAAGARRPPGTDGFSVPAMGPPLVETAGLPAAVLAAIPAAVRAARRGGHAGTGRGGLAPGGGAMLGGAIGVVGAKMPIDRPFCEVPGSGRASVPVAVLQAAVLLAATALVRVAGASGRETESRSQRAAEKGPAIVPAPCRAASTRMNRSRHADR</sequence>
<dbReference type="Proteomes" id="UP000312512">
    <property type="component" value="Unassembled WGS sequence"/>
</dbReference>
<evidence type="ECO:0000313" key="3">
    <source>
        <dbReference type="EMBL" id="KAB8186245.1"/>
    </source>
</evidence>
<keyword evidence="2" id="KW-0472">Membrane</keyword>
<gene>
    <name evidence="3" type="ORF">FH608_046840</name>
</gene>
<dbReference type="EMBL" id="VDLX02000029">
    <property type="protein sequence ID" value="KAB8186245.1"/>
    <property type="molecule type" value="Genomic_DNA"/>
</dbReference>
<dbReference type="AlphaFoldDB" id="A0A5C4V4T9"/>
<feature type="region of interest" description="Disordered" evidence="1">
    <location>
        <begin position="114"/>
        <end position="166"/>
    </location>
</feature>
<accession>A0A5C4V4T9</accession>
<evidence type="ECO:0000256" key="1">
    <source>
        <dbReference type="SAM" id="MobiDB-lite"/>
    </source>
</evidence>
<protein>
    <submittedName>
        <fullName evidence="3">Uncharacterized protein</fullName>
    </submittedName>
</protein>
<feature type="transmembrane region" description="Helical" evidence="2">
    <location>
        <begin position="52"/>
        <end position="72"/>
    </location>
</feature>
<accession>A0A5P9Z162</accession>
<keyword evidence="4" id="KW-1185">Reference proteome</keyword>
<reference evidence="3 4" key="1">
    <citation type="submission" date="2019-10" db="EMBL/GenBank/DDBJ databases">
        <title>Nonomuraea sp. nov., isolated from Phyllanthus amarus.</title>
        <authorList>
            <person name="Klykleung N."/>
            <person name="Tanasupawat S."/>
        </authorList>
    </citation>
    <scope>NUCLEOTIDE SEQUENCE [LARGE SCALE GENOMIC DNA]</scope>
    <source>
        <strain evidence="3 4">PA1-10</strain>
    </source>
</reference>